<keyword evidence="2" id="KW-0732">Signal</keyword>
<dbReference type="Proteomes" id="UP000676310">
    <property type="component" value="Unassembled WGS sequence"/>
</dbReference>
<accession>A0A8J2ID32</accession>
<organism evidence="3 4">
    <name type="scientific">Alternaria atra</name>
    <dbReference type="NCBI Taxonomy" id="119953"/>
    <lineage>
        <taxon>Eukaryota</taxon>
        <taxon>Fungi</taxon>
        <taxon>Dikarya</taxon>
        <taxon>Ascomycota</taxon>
        <taxon>Pezizomycotina</taxon>
        <taxon>Dothideomycetes</taxon>
        <taxon>Pleosporomycetidae</taxon>
        <taxon>Pleosporales</taxon>
        <taxon>Pleosporineae</taxon>
        <taxon>Pleosporaceae</taxon>
        <taxon>Alternaria</taxon>
        <taxon>Alternaria sect. Ulocladioides</taxon>
    </lineage>
</organism>
<dbReference type="GeneID" id="67011865"/>
<evidence type="ECO:0000256" key="2">
    <source>
        <dbReference type="SAM" id="SignalP"/>
    </source>
</evidence>
<comment type="caution">
    <text evidence="3">The sequence shown here is derived from an EMBL/GenBank/DDBJ whole genome shotgun (WGS) entry which is preliminary data.</text>
</comment>
<feature type="coiled-coil region" evidence="1">
    <location>
        <begin position="93"/>
        <end position="120"/>
    </location>
</feature>
<dbReference type="RefSeq" id="XP_043175155.1">
    <property type="nucleotide sequence ID" value="XM_043319220.1"/>
</dbReference>
<evidence type="ECO:0000313" key="3">
    <source>
        <dbReference type="EMBL" id="CAG5186410.1"/>
    </source>
</evidence>
<evidence type="ECO:0000256" key="1">
    <source>
        <dbReference type="SAM" id="Coils"/>
    </source>
</evidence>
<dbReference type="AlphaFoldDB" id="A0A8J2ID32"/>
<feature type="signal peptide" evidence="2">
    <location>
        <begin position="1"/>
        <end position="17"/>
    </location>
</feature>
<feature type="chain" id="PRO_5035288416" evidence="2">
    <location>
        <begin position="18"/>
        <end position="132"/>
    </location>
</feature>
<dbReference type="EMBL" id="CAJRGZ010000030">
    <property type="protein sequence ID" value="CAG5186410.1"/>
    <property type="molecule type" value="Genomic_DNA"/>
</dbReference>
<sequence>MYTTVFILSLFIPPGISLPIFPVASPYIPSGLGPLPSITTNAYNVPRGLVNTQEEIVTGPIPEKWKHTHGTLSPVTKTERQYLGGECGEGVGCAGLIDDLKEINKKIKDELKEKIELEGRDLGDCKPWMWGC</sequence>
<proteinExistence type="predicted"/>
<gene>
    <name evidence="3" type="ORF">ALTATR162_LOCUS11578</name>
</gene>
<keyword evidence="1" id="KW-0175">Coiled coil</keyword>
<protein>
    <submittedName>
        <fullName evidence="3">Uncharacterized protein</fullName>
    </submittedName>
</protein>
<dbReference type="OrthoDB" id="3679585at2759"/>
<keyword evidence="4" id="KW-1185">Reference proteome</keyword>
<evidence type="ECO:0000313" key="4">
    <source>
        <dbReference type="Proteomes" id="UP000676310"/>
    </source>
</evidence>
<reference evidence="3" key="1">
    <citation type="submission" date="2021-05" db="EMBL/GenBank/DDBJ databases">
        <authorList>
            <person name="Stam R."/>
        </authorList>
    </citation>
    <scope>NUCLEOTIDE SEQUENCE</scope>
    <source>
        <strain evidence="3">CS162</strain>
    </source>
</reference>
<name>A0A8J2ID32_9PLEO</name>